<evidence type="ECO:0000256" key="1">
    <source>
        <dbReference type="ARBA" id="ARBA00022527"/>
    </source>
</evidence>
<dbReference type="OrthoDB" id="69374at2759"/>
<dbReference type="InterPro" id="IPR011993">
    <property type="entry name" value="PH-like_dom_sf"/>
</dbReference>
<keyword evidence="3 6" id="KW-0547">Nucleotide-binding</keyword>
<accession>A0A1V9Z3Q4</accession>
<dbReference type="InterPro" id="IPR017441">
    <property type="entry name" value="Protein_kinase_ATP_BS"/>
</dbReference>
<keyword evidence="11" id="KW-1185">Reference proteome</keyword>
<dbReference type="EMBL" id="JNBR01000451">
    <property type="protein sequence ID" value="OQR92634.1"/>
    <property type="molecule type" value="Genomic_DNA"/>
</dbReference>
<evidence type="ECO:0000256" key="5">
    <source>
        <dbReference type="ARBA" id="ARBA00022840"/>
    </source>
</evidence>
<dbReference type="SUPFAM" id="SSF54427">
    <property type="entry name" value="NTF2-like"/>
    <property type="match status" value="1"/>
</dbReference>
<dbReference type="SMART" id="SM00220">
    <property type="entry name" value="S_TKc"/>
    <property type="match status" value="1"/>
</dbReference>
<comment type="caution">
    <text evidence="10">The sequence shown here is derived from an EMBL/GenBank/DDBJ whole genome shotgun (WGS) entry which is preliminary data.</text>
</comment>
<reference evidence="10 11" key="1">
    <citation type="journal article" date="2014" name="Genome Biol. Evol.">
        <title>The secreted proteins of Achlya hypogyna and Thraustotheca clavata identify the ancestral oomycete secretome and reveal gene acquisitions by horizontal gene transfer.</title>
        <authorList>
            <person name="Misner I."/>
            <person name="Blouin N."/>
            <person name="Leonard G."/>
            <person name="Richards T.A."/>
            <person name="Lane C.E."/>
        </authorList>
    </citation>
    <scope>NUCLEOTIDE SEQUENCE [LARGE SCALE GENOMIC DNA]</scope>
    <source>
        <strain evidence="10 11">ATCC 48635</strain>
    </source>
</reference>
<feature type="domain" description="Protein kinase" evidence="9">
    <location>
        <begin position="728"/>
        <end position="1020"/>
    </location>
</feature>
<dbReference type="GO" id="GO:0004674">
    <property type="term" value="F:protein serine/threonine kinase activity"/>
    <property type="evidence" value="ECO:0007669"/>
    <property type="project" value="UniProtKB-KW"/>
</dbReference>
<evidence type="ECO:0000256" key="7">
    <source>
        <dbReference type="SAM" id="MobiDB-lite"/>
    </source>
</evidence>
<evidence type="ECO:0000256" key="3">
    <source>
        <dbReference type="ARBA" id="ARBA00022741"/>
    </source>
</evidence>
<evidence type="ECO:0000256" key="2">
    <source>
        <dbReference type="ARBA" id="ARBA00022679"/>
    </source>
</evidence>
<dbReference type="SMART" id="SM00233">
    <property type="entry name" value="PH"/>
    <property type="match status" value="1"/>
</dbReference>
<feature type="binding site" evidence="6">
    <location>
        <position position="758"/>
    </location>
    <ligand>
        <name>ATP</name>
        <dbReference type="ChEBI" id="CHEBI:30616"/>
    </ligand>
</feature>
<name>A0A1V9Z3Q4_ACHHY</name>
<dbReference type="PROSITE" id="PS50003">
    <property type="entry name" value="PH_DOMAIN"/>
    <property type="match status" value="1"/>
</dbReference>
<dbReference type="Gene3D" id="2.30.29.30">
    <property type="entry name" value="Pleckstrin-homology domain (PH domain)/Phosphotyrosine-binding domain (PTB)"/>
    <property type="match status" value="1"/>
</dbReference>
<dbReference type="InterPro" id="IPR008271">
    <property type="entry name" value="Ser/Thr_kinase_AS"/>
</dbReference>
<dbReference type="Pfam" id="PF00069">
    <property type="entry name" value="Pkinase"/>
    <property type="match status" value="1"/>
</dbReference>
<keyword evidence="4 10" id="KW-0418">Kinase</keyword>
<dbReference type="InterPro" id="IPR001849">
    <property type="entry name" value="PH_domain"/>
</dbReference>
<dbReference type="FunFam" id="1.10.510.10:FF:000040">
    <property type="entry name" value="Mitogen-activated protein kinase"/>
    <property type="match status" value="1"/>
</dbReference>
<evidence type="ECO:0000256" key="4">
    <source>
        <dbReference type="ARBA" id="ARBA00022777"/>
    </source>
</evidence>
<dbReference type="PROSITE" id="PS00108">
    <property type="entry name" value="PROTEIN_KINASE_ST"/>
    <property type="match status" value="1"/>
</dbReference>
<evidence type="ECO:0000259" key="9">
    <source>
        <dbReference type="PROSITE" id="PS50011"/>
    </source>
</evidence>
<dbReference type="InterPro" id="IPR050117">
    <property type="entry name" value="MAPK"/>
</dbReference>
<feature type="domain" description="PH" evidence="8">
    <location>
        <begin position="173"/>
        <end position="302"/>
    </location>
</feature>
<dbReference type="InterPro" id="IPR000719">
    <property type="entry name" value="Prot_kinase_dom"/>
</dbReference>
<keyword evidence="1 10" id="KW-0723">Serine/threonine-protein kinase</keyword>
<dbReference type="Proteomes" id="UP000243579">
    <property type="component" value="Unassembled WGS sequence"/>
</dbReference>
<sequence>MFQQGPGALTLNLQYYSNYRMTPSDEAKRGSPLPTPNGSTRRQHAGRVVDGKPCELAVEILADSVLGGEERLSTAARLSYQQSFVGLDATDVSSSAEEDGATPPPTIPVAAPASIGNADLLSRTASGPELLQRTNGDAARLRSFSASNLKGDPQALAVPKVVGLRGLYEPSLSLHWEGYLMKRSDWLKHWETYYFVLHGRVLCCYLSEDDARLHPENSKIKDGRFTFSDKVVLDKVIDLRTHDDYDDAELASPRAPAASPKAKKHVPFRFIFETQNAKKLQLRAKSEAVKQLWMHMASHGIADTDMESGGLRRRGPLRSVGLADFYAAYEYTYASLCELEDRLKMYQTPKRHRVSMEVVPNAPIASLRPKTDHVLCRLFSLLCPDVVLRSNYLPMVPFAGTYREYAGILEFLTNLSKAVKFKSFQVDGMSCEGQTEKRIVVVSGKETMQVRATNATFMQHWVHKLHFREDGRISRWEIFGDVVASSVVFKPQGFSMNLTLPSHSERVRESFVGGYVVSIKFKTLTGIRADPAQRYFVRCAFENDADEWHTEAQTKVMTATSSDGELCHFDIDQDVFLQLDSLSRDDNSLLGVQFCLVATHEVLARTTVNLAYFFNRAGMDSNWQTYTLSNANESFFGKMVLAVHIAPLSRLPASPSATSSSKPTRAAFPWLPANRPSTTGPRAMLSSFIGDDSEATKTLATPSVVAADDRGLHQFIIGDATFTVADKYRMVKVVGKGTYGVVIAASDCINGGTYAIKKIAQFMRHPKVAMLAFREIQLMNKVGAHPNIMGIHELQRPLSFETFDDLYIIQALMEMDLCRVIHSKEHLSDEHIQFLMYQLLCGIAYIHSANVLHRDLKPSNVLVNSDCAVKICDFGLARFATDQDLEEGLSEYVVTRWYRAPELLLANAYAMSIDVWSVGCIFGELLGRRVLFPGKSYVDQLKVIIEVVGTPSTFSFCDNPSARRFAGRQLLTQSPLIAKVAWKNVFPHANPEALSLLDKLLQFDPMDRISAADAIKHPYFDSCRNEALEALTFVPTAADREPPPNIDYRKVQPAQLKKLLYDEVMRDRN</sequence>
<dbReference type="CDD" id="cd00821">
    <property type="entry name" value="PH"/>
    <property type="match status" value="1"/>
</dbReference>
<proteinExistence type="predicted"/>
<dbReference type="PANTHER" id="PTHR24055">
    <property type="entry name" value="MITOGEN-ACTIVATED PROTEIN KINASE"/>
    <property type="match status" value="1"/>
</dbReference>
<dbReference type="STRING" id="1202772.A0A1V9Z3Q4"/>
<gene>
    <name evidence="10" type="ORF">ACHHYP_03467</name>
</gene>
<dbReference type="InterPro" id="IPR032710">
    <property type="entry name" value="NTF2-like_dom_sf"/>
</dbReference>
<evidence type="ECO:0000313" key="11">
    <source>
        <dbReference type="Proteomes" id="UP000243579"/>
    </source>
</evidence>
<keyword evidence="5 6" id="KW-0067">ATP-binding</keyword>
<dbReference type="PROSITE" id="PS00107">
    <property type="entry name" value="PROTEIN_KINASE_ATP"/>
    <property type="match status" value="1"/>
</dbReference>
<organism evidence="10 11">
    <name type="scientific">Achlya hypogyna</name>
    <name type="common">Oomycete</name>
    <name type="synonym">Protoachlya hypogyna</name>
    <dbReference type="NCBI Taxonomy" id="1202772"/>
    <lineage>
        <taxon>Eukaryota</taxon>
        <taxon>Sar</taxon>
        <taxon>Stramenopiles</taxon>
        <taxon>Oomycota</taxon>
        <taxon>Saprolegniomycetes</taxon>
        <taxon>Saprolegniales</taxon>
        <taxon>Achlyaceae</taxon>
        <taxon>Achlya</taxon>
    </lineage>
</organism>
<dbReference type="InterPro" id="IPR011009">
    <property type="entry name" value="Kinase-like_dom_sf"/>
</dbReference>
<evidence type="ECO:0000259" key="8">
    <source>
        <dbReference type="PROSITE" id="PS50003"/>
    </source>
</evidence>
<dbReference type="Pfam" id="PF00169">
    <property type="entry name" value="PH"/>
    <property type="match status" value="1"/>
</dbReference>
<feature type="region of interest" description="Disordered" evidence="7">
    <location>
        <begin position="22"/>
        <end position="47"/>
    </location>
</feature>
<evidence type="ECO:0000313" key="10">
    <source>
        <dbReference type="EMBL" id="OQR92634.1"/>
    </source>
</evidence>
<dbReference type="AlphaFoldDB" id="A0A1V9Z3Q4"/>
<dbReference type="SUPFAM" id="SSF56112">
    <property type="entry name" value="Protein kinase-like (PK-like)"/>
    <property type="match status" value="1"/>
</dbReference>
<dbReference type="PROSITE" id="PS50011">
    <property type="entry name" value="PROTEIN_KINASE_DOM"/>
    <property type="match status" value="1"/>
</dbReference>
<dbReference type="SUPFAM" id="SSF50729">
    <property type="entry name" value="PH domain-like"/>
    <property type="match status" value="1"/>
</dbReference>
<dbReference type="Gene3D" id="1.10.510.10">
    <property type="entry name" value="Transferase(Phosphotransferase) domain 1"/>
    <property type="match status" value="1"/>
</dbReference>
<dbReference type="CDD" id="cd07834">
    <property type="entry name" value="STKc_MAPK"/>
    <property type="match status" value="1"/>
</dbReference>
<evidence type="ECO:0000256" key="6">
    <source>
        <dbReference type="PROSITE-ProRule" id="PRU10141"/>
    </source>
</evidence>
<dbReference type="GO" id="GO:0005524">
    <property type="term" value="F:ATP binding"/>
    <property type="evidence" value="ECO:0007669"/>
    <property type="project" value="UniProtKB-UniRule"/>
</dbReference>
<dbReference type="Gene3D" id="3.10.450.50">
    <property type="match status" value="1"/>
</dbReference>
<protein>
    <submittedName>
        <fullName evidence="10">Serine/threonine protein kinase</fullName>
    </submittedName>
</protein>
<dbReference type="Gene3D" id="3.30.200.20">
    <property type="entry name" value="Phosphorylase Kinase, domain 1"/>
    <property type="match status" value="1"/>
</dbReference>
<keyword evidence="2" id="KW-0808">Transferase</keyword>